<keyword evidence="6 13" id="KW-0732">Signal</keyword>
<dbReference type="SUPFAM" id="SSF49899">
    <property type="entry name" value="Concanavalin A-like lectins/glucanases"/>
    <property type="match status" value="1"/>
</dbReference>
<dbReference type="STRING" id="28573.A0A0U1LTP9"/>
<keyword evidence="10 11" id="KW-0624">Polysaccharide degradation</keyword>
<comment type="catalytic activity">
    <reaction evidence="1 11 12">
        <text>Endohydrolysis of (1-&gt;4)-beta-D-xylosidic linkages in xylans.</text>
        <dbReference type="EC" id="3.2.1.8"/>
    </reaction>
</comment>
<keyword evidence="9 11" id="KW-0326">Glycosidase</keyword>
<comment type="pathway">
    <text evidence="3 11 12">Glycan degradation; xylan degradation.</text>
</comment>
<dbReference type="InterPro" id="IPR033123">
    <property type="entry name" value="GH11_dom"/>
</dbReference>
<dbReference type="Gene3D" id="2.60.120.180">
    <property type="match status" value="1"/>
</dbReference>
<evidence type="ECO:0000259" key="14">
    <source>
        <dbReference type="PROSITE" id="PS51761"/>
    </source>
</evidence>
<evidence type="ECO:0000256" key="8">
    <source>
        <dbReference type="ARBA" id="ARBA00023277"/>
    </source>
</evidence>
<dbReference type="InterPro" id="IPR013320">
    <property type="entry name" value="ConA-like_dom_sf"/>
</dbReference>
<gene>
    <name evidence="15" type="ORF">PISL3812_03780</name>
</gene>
<keyword evidence="8 11" id="KW-0119">Carbohydrate metabolism</keyword>
<dbReference type="Proteomes" id="UP000054383">
    <property type="component" value="Unassembled WGS sequence"/>
</dbReference>
<feature type="domain" description="GH11" evidence="14">
    <location>
        <begin position="42"/>
        <end position="230"/>
    </location>
</feature>
<dbReference type="EMBL" id="CVMT01000003">
    <property type="protein sequence ID" value="CRG86768.1"/>
    <property type="molecule type" value="Genomic_DNA"/>
</dbReference>
<dbReference type="PANTHER" id="PTHR46828:SF4">
    <property type="entry name" value="ENDO-1,4-BETA-XYLANASE"/>
    <property type="match status" value="1"/>
</dbReference>
<comment type="similarity">
    <text evidence="4 11 12">Belongs to the glycosyl hydrolase 11 (cellulase G) family.</text>
</comment>
<evidence type="ECO:0000313" key="15">
    <source>
        <dbReference type="EMBL" id="CRG86768.1"/>
    </source>
</evidence>
<evidence type="ECO:0000256" key="11">
    <source>
        <dbReference type="PROSITE-ProRule" id="PRU01097"/>
    </source>
</evidence>
<evidence type="ECO:0000256" key="3">
    <source>
        <dbReference type="ARBA" id="ARBA00004851"/>
    </source>
</evidence>
<feature type="signal peptide" evidence="13">
    <location>
        <begin position="1"/>
        <end position="19"/>
    </location>
</feature>
<evidence type="ECO:0000256" key="13">
    <source>
        <dbReference type="SAM" id="SignalP"/>
    </source>
</evidence>
<name>A0A0U1LTP9_TALIS</name>
<accession>A0A0U1LTP9</accession>
<evidence type="ECO:0000256" key="2">
    <source>
        <dbReference type="ARBA" id="ARBA00002059"/>
    </source>
</evidence>
<dbReference type="FunFam" id="2.60.120.180:FF:000002">
    <property type="entry name" value="Endo-1,4-beta-xylanase A"/>
    <property type="match status" value="1"/>
</dbReference>
<evidence type="ECO:0000256" key="4">
    <source>
        <dbReference type="ARBA" id="ARBA00007792"/>
    </source>
</evidence>
<evidence type="ECO:0000313" key="16">
    <source>
        <dbReference type="Proteomes" id="UP000054383"/>
    </source>
</evidence>
<dbReference type="OrthoDB" id="2115822at2759"/>
<sequence length="231" mass="25032">MVAVSTLFVTFSYLVAALAAPTSSETQKDVDVAARGPHDFFLGADNALKRRAAIDYQQDYTTDSTVNYSPTSTGFSVDWTNSQDFVVGVGWKTGTTSPITFDGDFSVDEGSGTGLLSVYGWTTDPLVEYYVIENALNPPQQGTIKGTFTSDGSEYTIWENQRVNEPSILGTSTFNQYISIRSSPRSSGTVTIENHFKQWASLGLDLGTFNYQVIAVEGWSSSGSAKQTVSN</sequence>
<dbReference type="InterPro" id="IPR033119">
    <property type="entry name" value="GH11_AS_2"/>
</dbReference>
<keyword evidence="5 11" id="KW-0858">Xylan degradation</keyword>
<dbReference type="GO" id="GO:0031176">
    <property type="term" value="F:endo-1,4-beta-xylanase activity"/>
    <property type="evidence" value="ECO:0007669"/>
    <property type="project" value="UniProtKB-UniRule"/>
</dbReference>
<feature type="active site" description="Proton donor" evidence="11">
    <location>
        <position position="217"/>
    </location>
</feature>
<evidence type="ECO:0000256" key="7">
    <source>
        <dbReference type="ARBA" id="ARBA00022801"/>
    </source>
</evidence>
<keyword evidence="16" id="KW-1185">Reference proteome</keyword>
<reference evidence="15 16" key="1">
    <citation type="submission" date="2015-04" db="EMBL/GenBank/DDBJ databases">
        <authorList>
            <person name="Syromyatnikov M.Y."/>
            <person name="Popov V.N."/>
        </authorList>
    </citation>
    <scope>NUCLEOTIDE SEQUENCE [LARGE SCALE GENOMIC DNA]</scope>
    <source>
        <strain evidence="15">WF-38-12</strain>
    </source>
</reference>
<keyword evidence="7 11" id="KW-0378">Hydrolase</keyword>
<dbReference type="PROSITE" id="PS00777">
    <property type="entry name" value="GH11_2"/>
    <property type="match status" value="1"/>
</dbReference>
<dbReference type="AlphaFoldDB" id="A0A0U1LTP9"/>
<feature type="chain" id="PRO_5006711236" description="Endo-1,4-beta-xylanase" evidence="13">
    <location>
        <begin position="20"/>
        <end position="231"/>
    </location>
</feature>
<dbReference type="EC" id="3.2.1.8" evidence="11 12"/>
<dbReference type="InterPro" id="IPR001137">
    <property type="entry name" value="Glyco_hydro_11"/>
</dbReference>
<dbReference type="UniPathway" id="UPA00114"/>
<comment type="function">
    <text evidence="2">Endo-1,4-beta-xylanase involved in the hydrolysis of xylan, a major structural heterogeneous polysaccharide found in plant biomass representing the second most abundant polysaccharide in the biosphere, after cellulose.</text>
</comment>
<dbReference type="InterPro" id="IPR013319">
    <property type="entry name" value="GH11/12"/>
</dbReference>
<evidence type="ECO:0000256" key="12">
    <source>
        <dbReference type="RuleBase" id="RU362015"/>
    </source>
</evidence>
<dbReference type="Pfam" id="PF00457">
    <property type="entry name" value="Glyco_hydro_11"/>
    <property type="match status" value="1"/>
</dbReference>
<evidence type="ECO:0000256" key="6">
    <source>
        <dbReference type="ARBA" id="ARBA00022729"/>
    </source>
</evidence>
<evidence type="ECO:0000256" key="9">
    <source>
        <dbReference type="ARBA" id="ARBA00023295"/>
    </source>
</evidence>
<evidence type="ECO:0000256" key="10">
    <source>
        <dbReference type="ARBA" id="ARBA00023326"/>
    </source>
</evidence>
<organism evidence="15 16">
    <name type="scientific">Talaromyces islandicus</name>
    <name type="common">Penicillium islandicum</name>
    <dbReference type="NCBI Taxonomy" id="28573"/>
    <lineage>
        <taxon>Eukaryota</taxon>
        <taxon>Fungi</taxon>
        <taxon>Dikarya</taxon>
        <taxon>Ascomycota</taxon>
        <taxon>Pezizomycotina</taxon>
        <taxon>Eurotiomycetes</taxon>
        <taxon>Eurotiomycetidae</taxon>
        <taxon>Eurotiales</taxon>
        <taxon>Trichocomaceae</taxon>
        <taxon>Talaromyces</taxon>
        <taxon>Talaromyces sect. Islandici</taxon>
    </lineage>
</organism>
<dbReference type="PROSITE" id="PS51761">
    <property type="entry name" value="GH11_3"/>
    <property type="match status" value="1"/>
</dbReference>
<feature type="active site" description="Nucleophile" evidence="11">
    <location>
        <position position="128"/>
    </location>
</feature>
<dbReference type="OMA" id="IMEDNFG"/>
<evidence type="ECO:0000256" key="1">
    <source>
        <dbReference type="ARBA" id="ARBA00000681"/>
    </source>
</evidence>
<evidence type="ECO:0000256" key="5">
    <source>
        <dbReference type="ARBA" id="ARBA00022651"/>
    </source>
</evidence>
<dbReference type="PANTHER" id="PTHR46828">
    <property type="entry name" value="ENDO-1,4-BETA-XYLANASE A-RELATED"/>
    <property type="match status" value="1"/>
</dbReference>
<protein>
    <recommendedName>
        <fullName evidence="11 12">Endo-1,4-beta-xylanase</fullName>
        <ecNumber evidence="11 12">3.2.1.8</ecNumber>
    </recommendedName>
</protein>
<proteinExistence type="inferred from homology"/>
<dbReference type="PRINTS" id="PR00911">
    <property type="entry name" value="GLHYDRLASE11"/>
</dbReference>
<dbReference type="GO" id="GO:0045493">
    <property type="term" value="P:xylan catabolic process"/>
    <property type="evidence" value="ECO:0007669"/>
    <property type="project" value="UniProtKB-UniRule"/>
</dbReference>